<keyword evidence="2" id="KW-1185">Reference proteome</keyword>
<evidence type="ECO:0000313" key="1">
    <source>
        <dbReference type="EMBL" id="OWF45773.1"/>
    </source>
</evidence>
<dbReference type="EMBL" id="NEDP02004406">
    <property type="protein sequence ID" value="OWF45773.1"/>
    <property type="molecule type" value="Genomic_DNA"/>
</dbReference>
<gene>
    <name evidence="1" type="ORF">KP79_PYT09072</name>
</gene>
<dbReference type="InterPro" id="IPR016187">
    <property type="entry name" value="CTDL_fold"/>
</dbReference>
<sequence length="127" mass="14336">MTIDSTTGLIYKVITRKYSKEDAMTACADLEMRLLVVNSVDKLNLLDRVKSSSLILEQGSLRLSGGWYEVDGVTKWWDGGDPPQPLSDKLMKWDTAVEFEHGSCLVYNNKNVRRTSCTPQLFSICEI</sequence>
<protein>
    <recommendedName>
        <fullName evidence="3">C-type lectin domain-containing protein</fullName>
    </recommendedName>
</protein>
<dbReference type="CDD" id="cd00037">
    <property type="entry name" value="CLECT"/>
    <property type="match status" value="1"/>
</dbReference>
<evidence type="ECO:0000313" key="2">
    <source>
        <dbReference type="Proteomes" id="UP000242188"/>
    </source>
</evidence>
<organism evidence="1 2">
    <name type="scientific">Mizuhopecten yessoensis</name>
    <name type="common">Japanese scallop</name>
    <name type="synonym">Patinopecten yessoensis</name>
    <dbReference type="NCBI Taxonomy" id="6573"/>
    <lineage>
        <taxon>Eukaryota</taxon>
        <taxon>Metazoa</taxon>
        <taxon>Spiralia</taxon>
        <taxon>Lophotrochozoa</taxon>
        <taxon>Mollusca</taxon>
        <taxon>Bivalvia</taxon>
        <taxon>Autobranchia</taxon>
        <taxon>Pteriomorphia</taxon>
        <taxon>Pectinida</taxon>
        <taxon>Pectinoidea</taxon>
        <taxon>Pectinidae</taxon>
        <taxon>Mizuhopecten</taxon>
    </lineage>
</organism>
<accession>A0A210QAL0</accession>
<dbReference type="SUPFAM" id="SSF56436">
    <property type="entry name" value="C-type lectin-like"/>
    <property type="match status" value="1"/>
</dbReference>
<evidence type="ECO:0008006" key="3">
    <source>
        <dbReference type="Google" id="ProtNLM"/>
    </source>
</evidence>
<dbReference type="InterPro" id="IPR016186">
    <property type="entry name" value="C-type_lectin-like/link_sf"/>
</dbReference>
<dbReference type="Proteomes" id="UP000242188">
    <property type="component" value="Unassembled WGS sequence"/>
</dbReference>
<dbReference type="Gene3D" id="3.10.100.10">
    <property type="entry name" value="Mannose-Binding Protein A, subunit A"/>
    <property type="match status" value="1"/>
</dbReference>
<comment type="caution">
    <text evidence="1">The sequence shown here is derived from an EMBL/GenBank/DDBJ whole genome shotgun (WGS) entry which is preliminary data.</text>
</comment>
<proteinExistence type="predicted"/>
<name>A0A210QAL0_MIZYE</name>
<reference evidence="1 2" key="1">
    <citation type="journal article" date="2017" name="Nat. Ecol. Evol.">
        <title>Scallop genome provides insights into evolution of bilaterian karyotype and development.</title>
        <authorList>
            <person name="Wang S."/>
            <person name="Zhang J."/>
            <person name="Jiao W."/>
            <person name="Li J."/>
            <person name="Xun X."/>
            <person name="Sun Y."/>
            <person name="Guo X."/>
            <person name="Huan P."/>
            <person name="Dong B."/>
            <person name="Zhang L."/>
            <person name="Hu X."/>
            <person name="Sun X."/>
            <person name="Wang J."/>
            <person name="Zhao C."/>
            <person name="Wang Y."/>
            <person name="Wang D."/>
            <person name="Huang X."/>
            <person name="Wang R."/>
            <person name="Lv J."/>
            <person name="Li Y."/>
            <person name="Zhang Z."/>
            <person name="Liu B."/>
            <person name="Lu W."/>
            <person name="Hui Y."/>
            <person name="Liang J."/>
            <person name="Zhou Z."/>
            <person name="Hou R."/>
            <person name="Li X."/>
            <person name="Liu Y."/>
            <person name="Li H."/>
            <person name="Ning X."/>
            <person name="Lin Y."/>
            <person name="Zhao L."/>
            <person name="Xing Q."/>
            <person name="Dou J."/>
            <person name="Li Y."/>
            <person name="Mao J."/>
            <person name="Guo H."/>
            <person name="Dou H."/>
            <person name="Li T."/>
            <person name="Mu C."/>
            <person name="Jiang W."/>
            <person name="Fu Q."/>
            <person name="Fu X."/>
            <person name="Miao Y."/>
            <person name="Liu J."/>
            <person name="Yu Q."/>
            <person name="Li R."/>
            <person name="Liao H."/>
            <person name="Li X."/>
            <person name="Kong Y."/>
            <person name="Jiang Z."/>
            <person name="Chourrout D."/>
            <person name="Li R."/>
            <person name="Bao Z."/>
        </authorList>
    </citation>
    <scope>NUCLEOTIDE SEQUENCE [LARGE SCALE GENOMIC DNA]</scope>
    <source>
        <strain evidence="1 2">PY_sf001</strain>
    </source>
</reference>
<dbReference type="AlphaFoldDB" id="A0A210QAL0"/>